<name>A0A6A6CQR2_ZASCE</name>
<accession>A0A6A6CQR2</accession>
<gene>
    <name evidence="1" type="ORF">M409DRAFT_20051</name>
</gene>
<dbReference type="AlphaFoldDB" id="A0A6A6CQR2"/>
<proteinExistence type="predicted"/>
<organism evidence="1 2">
    <name type="scientific">Zasmidium cellare ATCC 36951</name>
    <dbReference type="NCBI Taxonomy" id="1080233"/>
    <lineage>
        <taxon>Eukaryota</taxon>
        <taxon>Fungi</taxon>
        <taxon>Dikarya</taxon>
        <taxon>Ascomycota</taxon>
        <taxon>Pezizomycotina</taxon>
        <taxon>Dothideomycetes</taxon>
        <taxon>Dothideomycetidae</taxon>
        <taxon>Mycosphaerellales</taxon>
        <taxon>Mycosphaerellaceae</taxon>
        <taxon>Zasmidium</taxon>
    </lineage>
</organism>
<evidence type="ECO:0000313" key="1">
    <source>
        <dbReference type="EMBL" id="KAF2169637.1"/>
    </source>
</evidence>
<evidence type="ECO:0000313" key="2">
    <source>
        <dbReference type="Proteomes" id="UP000799537"/>
    </source>
</evidence>
<dbReference type="GeneID" id="54558480"/>
<keyword evidence="2" id="KW-1185">Reference proteome</keyword>
<reference evidence="1" key="1">
    <citation type="journal article" date="2020" name="Stud. Mycol.">
        <title>101 Dothideomycetes genomes: a test case for predicting lifestyles and emergence of pathogens.</title>
        <authorList>
            <person name="Haridas S."/>
            <person name="Albert R."/>
            <person name="Binder M."/>
            <person name="Bloem J."/>
            <person name="Labutti K."/>
            <person name="Salamov A."/>
            <person name="Andreopoulos B."/>
            <person name="Baker S."/>
            <person name="Barry K."/>
            <person name="Bills G."/>
            <person name="Bluhm B."/>
            <person name="Cannon C."/>
            <person name="Castanera R."/>
            <person name="Culley D."/>
            <person name="Daum C."/>
            <person name="Ezra D."/>
            <person name="Gonzalez J."/>
            <person name="Henrissat B."/>
            <person name="Kuo A."/>
            <person name="Liang C."/>
            <person name="Lipzen A."/>
            <person name="Lutzoni F."/>
            <person name="Magnuson J."/>
            <person name="Mondo S."/>
            <person name="Nolan M."/>
            <person name="Ohm R."/>
            <person name="Pangilinan J."/>
            <person name="Park H.-J."/>
            <person name="Ramirez L."/>
            <person name="Alfaro M."/>
            <person name="Sun H."/>
            <person name="Tritt A."/>
            <person name="Yoshinaga Y."/>
            <person name="Zwiers L.-H."/>
            <person name="Turgeon B."/>
            <person name="Goodwin S."/>
            <person name="Spatafora J."/>
            <person name="Crous P."/>
            <person name="Grigoriev I."/>
        </authorList>
    </citation>
    <scope>NUCLEOTIDE SEQUENCE</scope>
    <source>
        <strain evidence="1">ATCC 36951</strain>
    </source>
</reference>
<dbReference type="EMBL" id="ML993587">
    <property type="protein sequence ID" value="KAF2169637.1"/>
    <property type="molecule type" value="Genomic_DNA"/>
</dbReference>
<sequence>MSQNQSSPTPASSVSETDPRAVFPLLEDLAKESVSALAEDSHGPVIDGLKEEAKLFVPRVEKEGLVPFLVAALQEYNDKRIKYESRIEELNDIETAKGAEAAKRTKEVKRKEEVKRIDEVTRNNMVKQIDGVKQVAEAKVTEELERIDDDRRQNAEQLFWKVFTKFAEEHDLALIVHFSKFMPAGWKTNFSSLTDFKAQGKLNLKMVSNDGSIMFIGEFGPALADS</sequence>
<dbReference type="RefSeq" id="XP_033670526.1">
    <property type="nucleotide sequence ID" value="XM_033805208.1"/>
</dbReference>
<dbReference type="Proteomes" id="UP000799537">
    <property type="component" value="Unassembled WGS sequence"/>
</dbReference>
<protein>
    <submittedName>
        <fullName evidence="1">Uncharacterized protein</fullName>
    </submittedName>
</protein>